<evidence type="ECO:0000256" key="8">
    <source>
        <dbReference type="ARBA" id="ARBA00023125"/>
    </source>
</evidence>
<dbReference type="AlphaFoldDB" id="A0A6P8WNU4"/>
<evidence type="ECO:0000256" key="1">
    <source>
        <dbReference type="ARBA" id="ARBA00004642"/>
    </source>
</evidence>
<feature type="compositionally biased region" description="Polar residues" evidence="14">
    <location>
        <begin position="245"/>
        <end position="255"/>
    </location>
</feature>
<keyword evidence="7 13" id="KW-0175">Coiled coil</keyword>
<comment type="similarity">
    <text evidence="2 13">Belongs to the THAP1 family.</text>
</comment>
<evidence type="ECO:0000256" key="4">
    <source>
        <dbReference type="ARBA" id="ARBA00022771"/>
    </source>
</evidence>
<feature type="compositionally biased region" description="Acidic residues" evidence="14">
    <location>
        <begin position="227"/>
        <end position="240"/>
    </location>
</feature>
<comment type="function">
    <text evidence="13">DNA-binding transcription regulator that regulates endothelial cell proliferation and G1/S cell-cycle progression. Specifically binds the 5'-[AT]NTNN[GT]GGCA[AGT]-3' core DNA sequence and acts by modulating expression of pRB-E2F cell-cycle target genes.</text>
</comment>
<keyword evidence="6 13" id="KW-0805">Transcription regulation</keyword>
<evidence type="ECO:0000313" key="16">
    <source>
        <dbReference type="Proteomes" id="UP000515161"/>
    </source>
</evidence>
<evidence type="ECO:0000256" key="6">
    <source>
        <dbReference type="ARBA" id="ARBA00023015"/>
    </source>
</evidence>
<dbReference type="GO" id="GO:0001935">
    <property type="term" value="P:endothelial cell proliferation"/>
    <property type="evidence" value="ECO:0007669"/>
    <property type="project" value="UniProtKB-UniRule"/>
</dbReference>
<dbReference type="SUPFAM" id="SSF57716">
    <property type="entry name" value="Glucocorticoid receptor-like (DNA-binding domain)"/>
    <property type="match status" value="1"/>
</dbReference>
<evidence type="ECO:0000256" key="2">
    <source>
        <dbReference type="ARBA" id="ARBA00006177"/>
    </source>
</evidence>
<dbReference type="InterPro" id="IPR026516">
    <property type="entry name" value="THAP1/10"/>
</dbReference>
<dbReference type="InterPro" id="IPR006612">
    <property type="entry name" value="THAP_Znf"/>
</dbReference>
<sequence length="255" mass="27462">MVQYCVCAGCTNTSLSGHRVHSFPNRKRKLASFRSWVHFVQTKRLNFNAASVTKNAVVCGAHFRPEDYESSDVRDCSMGYRSQDRVRLIASAVPSIHTAPAAAAAAAGSGGSESAGLSVRDSAKRKRELCTTLGDNSTADSPTASDAGLIDLEQEVISPLVPQPTSVLHCGSQCNLRPFHRSSAVQVQPRMVSVGCQTESPLPSPAHSDDESSSVTMDHPGDMPWSPEEEMMSESSDEEPSKEPLQQTNVDLKSE</sequence>
<evidence type="ECO:0000256" key="11">
    <source>
        <dbReference type="ARBA" id="ARBA00023306"/>
    </source>
</evidence>
<organism evidence="16 17">
    <name type="scientific">Gymnodraco acuticeps</name>
    <name type="common">Antarctic dragonfish</name>
    <dbReference type="NCBI Taxonomy" id="8218"/>
    <lineage>
        <taxon>Eukaryota</taxon>
        <taxon>Metazoa</taxon>
        <taxon>Chordata</taxon>
        <taxon>Craniata</taxon>
        <taxon>Vertebrata</taxon>
        <taxon>Euteleostomi</taxon>
        <taxon>Actinopterygii</taxon>
        <taxon>Neopterygii</taxon>
        <taxon>Teleostei</taxon>
        <taxon>Neoteleostei</taxon>
        <taxon>Acanthomorphata</taxon>
        <taxon>Eupercaria</taxon>
        <taxon>Perciformes</taxon>
        <taxon>Notothenioidei</taxon>
        <taxon>Bathydraconidae</taxon>
        <taxon>Gymnodraco</taxon>
    </lineage>
</organism>
<keyword evidence="4 12" id="KW-0863">Zinc-finger</keyword>
<protein>
    <recommendedName>
        <fullName evidence="13">THAP domain-containing protein 1</fullName>
    </recommendedName>
</protein>
<reference evidence="17" key="1">
    <citation type="submission" date="2025-08" db="UniProtKB">
        <authorList>
            <consortium name="RefSeq"/>
        </authorList>
    </citation>
    <scope>IDENTIFICATION</scope>
</reference>
<evidence type="ECO:0000256" key="9">
    <source>
        <dbReference type="ARBA" id="ARBA00023163"/>
    </source>
</evidence>
<evidence type="ECO:0000256" key="7">
    <source>
        <dbReference type="ARBA" id="ARBA00023054"/>
    </source>
</evidence>
<dbReference type="Proteomes" id="UP000515161">
    <property type="component" value="Unplaced"/>
</dbReference>
<keyword evidence="8 12" id="KW-0238">DNA-binding</keyword>
<name>A0A6P8WNU4_GYMAC</name>
<dbReference type="KEGG" id="gacu:117557453"/>
<proteinExistence type="inferred from homology"/>
<dbReference type="OrthoDB" id="7331812at2759"/>
<keyword evidence="11 13" id="KW-0131">Cell cycle</keyword>
<gene>
    <name evidence="17" type="primary">LOC117557453</name>
</gene>
<dbReference type="InParanoid" id="A0A6P8WNU4"/>
<keyword evidence="9 13" id="KW-0804">Transcription</keyword>
<evidence type="ECO:0000256" key="3">
    <source>
        <dbReference type="ARBA" id="ARBA00022723"/>
    </source>
</evidence>
<keyword evidence="5" id="KW-0862">Zinc</keyword>
<keyword evidence="16" id="KW-1185">Reference proteome</keyword>
<dbReference type="Pfam" id="PF05485">
    <property type="entry name" value="THAP"/>
    <property type="match status" value="1"/>
</dbReference>
<keyword evidence="10 13" id="KW-0539">Nucleus</keyword>
<dbReference type="RefSeq" id="XP_034089182.1">
    <property type="nucleotide sequence ID" value="XM_034233291.1"/>
</dbReference>
<accession>A0A6P8WNU4</accession>
<dbReference type="InterPro" id="IPR038441">
    <property type="entry name" value="THAP_Znf_sf"/>
</dbReference>
<evidence type="ECO:0000256" key="10">
    <source>
        <dbReference type="ARBA" id="ARBA00023242"/>
    </source>
</evidence>
<evidence type="ECO:0000256" key="13">
    <source>
        <dbReference type="RuleBase" id="RU369073"/>
    </source>
</evidence>
<evidence type="ECO:0000259" key="15">
    <source>
        <dbReference type="PROSITE" id="PS50950"/>
    </source>
</evidence>
<evidence type="ECO:0000256" key="5">
    <source>
        <dbReference type="ARBA" id="ARBA00022833"/>
    </source>
</evidence>
<dbReference type="SMART" id="SM00980">
    <property type="entry name" value="THAP"/>
    <property type="match status" value="1"/>
</dbReference>
<dbReference type="GO" id="GO:0003700">
    <property type="term" value="F:DNA-binding transcription factor activity"/>
    <property type="evidence" value="ECO:0007669"/>
    <property type="project" value="UniProtKB-UniRule"/>
</dbReference>
<dbReference type="PANTHER" id="PTHR46600">
    <property type="entry name" value="THAP DOMAIN-CONTAINING"/>
    <property type="match status" value="1"/>
</dbReference>
<dbReference type="GO" id="GO:0005654">
    <property type="term" value="C:nucleoplasm"/>
    <property type="evidence" value="ECO:0007669"/>
    <property type="project" value="UniProtKB-SubCell"/>
</dbReference>
<feature type="domain" description="THAP-type" evidence="15">
    <location>
        <begin position="1"/>
        <end position="97"/>
    </location>
</feature>
<evidence type="ECO:0000256" key="14">
    <source>
        <dbReference type="SAM" id="MobiDB-lite"/>
    </source>
</evidence>
<keyword evidence="3" id="KW-0479">Metal-binding</keyword>
<evidence type="ECO:0000256" key="12">
    <source>
        <dbReference type="PROSITE-ProRule" id="PRU00309"/>
    </source>
</evidence>
<evidence type="ECO:0000313" key="17">
    <source>
        <dbReference type="RefSeq" id="XP_034089182.1"/>
    </source>
</evidence>
<dbReference type="GO" id="GO:0008270">
    <property type="term" value="F:zinc ion binding"/>
    <property type="evidence" value="ECO:0007669"/>
    <property type="project" value="UniProtKB-KW"/>
</dbReference>
<dbReference type="PROSITE" id="PS50950">
    <property type="entry name" value="ZF_THAP"/>
    <property type="match status" value="1"/>
</dbReference>
<feature type="region of interest" description="Disordered" evidence="14">
    <location>
        <begin position="190"/>
        <end position="255"/>
    </location>
</feature>
<dbReference type="GO" id="GO:0043565">
    <property type="term" value="F:sequence-specific DNA binding"/>
    <property type="evidence" value="ECO:0007669"/>
    <property type="project" value="UniProtKB-UniRule"/>
</dbReference>
<dbReference type="PANTHER" id="PTHR46600:SF1">
    <property type="entry name" value="THAP DOMAIN-CONTAINING PROTEIN 1"/>
    <property type="match status" value="1"/>
</dbReference>
<dbReference type="Gene3D" id="6.20.210.20">
    <property type="entry name" value="THAP domain"/>
    <property type="match status" value="1"/>
</dbReference>
<dbReference type="GeneID" id="117557453"/>
<comment type="subcellular location">
    <subcellularLocation>
        <location evidence="1 13">Nucleus</location>
        <location evidence="1 13">Nucleoplasm</location>
    </subcellularLocation>
</comment>